<dbReference type="AlphaFoldDB" id="A0A067BYQ9"/>
<name>A0A067BYQ9_SAPPC</name>
<dbReference type="RefSeq" id="XP_012205906.1">
    <property type="nucleotide sequence ID" value="XM_012350516.1"/>
</dbReference>
<dbReference type="Proteomes" id="UP000030745">
    <property type="component" value="Unassembled WGS sequence"/>
</dbReference>
<keyword evidence="3" id="KW-1185">Reference proteome</keyword>
<sequence>MDPAKSRARTTKVSRYLDANPRATMADVARLVTIHEGLSKADVDAWTVFTTTPPEEIIDAAVAFKELGVLGDKAKNSDLVKRELWFLSNVGVKTSTKGKKKHYNVSALSMTCVILALPEEHKARCTLVAIKMAFRTFLTRQEKEKRQAEPTIEHPTKKRTQSEPAAPLESPVAKRIKTNLASTPQTPTKTEIKAEGTEDAFMYLTPPHPTNQTKYTSSFDV</sequence>
<feature type="region of interest" description="Disordered" evidence="1">
    <location>
        <begin position="141"/>
        <end position="195"/>
    </location>
</feature>
<dbReference type="VEuPathDB" id="FungiDB:SPRG_11511"/>
<feature type="region of interest" description="Disordered" evidence="1">
    <location>
        <begin position="202"/>
        <end position="221"/>
    </location>
</feature>
<proteinExistence type="predicted"/>
<gene>
    <name evidence="2" type="ORF">SPRG_11511</name>
</gene>
<evidence type="ECO:0000256" key="1">
    <source>
        <dbReference type="SAM" id="MobiDB-lite"/>
    </source>
</evidence>
<feature type="compositionally biased region" description="Polar residues" evidence="1">
    <location>
        <begin position="179"/>
        <end position="189"/>
    </location>
</feature>
<evidence type="ECO:0000313" key="3">
    <source>
        <dbReference type="Proteomes" id="UP000030745"/>
    </source>
</evidence>
<accession>A0A067BYQ9</accession>
<dbReference type="GeneID" id="24133543"/>
<feature type="compositionally biased region" description="Basic and acidic residues" evidence="1">
    <location>
        <begin position="141"/>
        <end position="155"/>
    </location>
</feature>
<feature type="compositionally biased region" description="Polar residues" evidence="1">
    <location>
        <begin position="210"/>
        <end position="221"/>
    </location>
</feature>
<dbReference type="EMBL" id="KK583254">
    <property type="protein sequence ID" value="KDO23418.1"/>
    <property type="molecule type" value="Genomic_DNA"/>
</dbReference>
<evidence type="ECO:0000313" key="2">
    <source>
        <dbReference type="EMBL" id="KDO23418.1"/>
    </source>
</evidence>
<reference evidence="2 3" key="1">
    <citation type="journal article" date="2013" name="PLoS Genet.">
        <title>Distinctive expansion of potential virulence genes in the genome of the oomycete fish pathogen Saprolegnia parasitica.</title>
        <authorList>
            <person name="Jiang R.H."/>
            <person name="de Bruijn I."/>
            <person name="Haas B.J."/>
            <person name="Belmonte R."/>
            <person name="Lobach L."/>
            <person name="Christie J."/>
            <person name="van den Ackerveken G."/>
            <person name="Bottin A."/>
            <person name="Bulone V."/>
            <person name="Diaz-Moreno S.M."/>
            <person name="Dumas B."/>
            <person name="Fan L."/>
            <person name="Gaulin E."/>
            <person name="Govers F."/>
            <person name="Grenville-Briggs L.J."/>
            <person name="Horner N.R."/>
            <person name="Levin J.Z."/>
            <person name="Mammella M."/>
            <person name="Meijer H.J."/>
            <person name="Morris P."/>
            <person name="Nusbaum C."/>
            <person name="Oome S."/>
            <person name="Phillips A.J."/>
            <person name="van Rooyen D."/>
            <person name="Rzeszutek E."/>
            <person name="Saraiva M."/>
            <person name="Secombes C.J."/>
            <person name="Seidl M.F."/>
            <person name="Snel B."/>
            <person name="Stassen J.H."/>
            <person name="Sykes S."/>
            <person name="Tripathy S."/>
            <person name="van den Berg H."/>
            <person name="Vega-Arreguin J.C."/>
            <person name="Wawra S."/>
            <person name="Young S.K."/>
            <person name="Zeng Q."/>
            <person name="Dieguez-Uribeondo J."/>
            <person name="Russ C."/>
            <person name="Tyler B.M."/>
            <person name="van West P."/>
        </authorList>
    </citation>
    <scope>NUCLEOTIDE SEQUENCE [LARGE SCALE GENOMIC DNA]</scope>
    <source>
        <strain evidence="2 3">CBS 223.65</strain>
    </source>
</reference>
<dbReference type="KEGG" id="spar:SPRG_11511"/>
<organism evidence="2 3">
    <name type="scientific">Saprolegnia parasitica (strain CBS 223.65)</name>
    <dbReference type="NCBI Taxonomy" id="695850"/>
    <lineage>
        <taxon>Eukaryota</taxon>
        <taxon>Sar</taxon>
        <taxon>Stramenopiles</taxon>
        <taxon>Oomycota</taxon>
        <taxon>Saprolegniomycetes</taxon>
        <taxon>Saprolegniales</taxon>
        <taxon>Saprolegniaceae</taxon>
        <taxon>Saprolegnia</taxon>
    </lineage>
</organism>
<protein>
    <submittedName>
        <fullName evidence="2">Uncharacterized protein</fullName>
    </submittedName>
</protein>